<dbReference type="InterPro" id="IPR028082">
    <property type="entry name" value="Peripla_BP_I"/>
</dbReference>
<keyword evidence="2" id="KW-0238">DNA-binding</keyword>
<reference evidence="5 6" key="1">
    <citation type="submission" date="2017-07" db="EMBL/GenBank/DDBJ databases">
        <title>Bifidobacterium novel species.</title>
        <authorList>
            <person name="Lugli G.A."/>
            <person name="Milani C."/>
            <person name="Duranti S."/>
            <person name="Mangifesta M."/>
        </authorList>
    </citation>
    <scope>NUCLEOTIDE SEQUENCE [LARGE SCALE GENOMIC DNA]</scope>
    <source>
        <strain evidence="5 6">77</strain>
    </source>
</reference>
<evidence type="ECO:0000256" key="2">
    <source>
        <dbReference type="ARBA" id="ARBA00023125"/>
    </source>
</evidence>
<gene>
    <name evidence="5" type="ORF">Uis4E_1719</name>
</gene>
<dbReference type="PANTHER" id="PTHR30146:SF138">
    <property type="entry name" value="TRANSCRIPTIONAL REGULATORY PROTEIN"/>
    <property type="match status" value="1"/>
</dbReference>
<protein>
    <submittedName>
        <fullName evidence="5">LacI family transcriptional regulator</fullName>
    </submittedName>
</protein>
<dbReference type="AlphaFoldDB" id="A0A2N5IYV2"/>
<proteinExistence type="predicted"/>
<comment type="caution">
    <text evidence="5">The sequence shown here is derived from an EMBL/GenBank/DDBJ whole genome shotgun (WGS) entry which is preliminary data.</text>
</comment>
<dbReference type="InterPro" id="IPR046335">
    <property type="entry name" value="LacI/GalR-like_sensor"/>
</dbReference>
<evidence type="ECO:0000256" key="3">
    <source>
        <dbReference type="ARBA" id="ARBA00023163"/>
    </source>
</evidence>
<dbReference type="InterPro" id="IPR000843">
    <property type="entry name" value="HTH_LacI"/>
</dbReference>
<name>A0A2N5IYV2_9BIFI</name>
<dbReference type="CDD" id="cd01392">
    <property type="entry name" value="HTH_LacI"/>
    <property type="match status" value="1"/>
</dbReference>
<evidence type="ECO:0000313" key="5">
    <source>
        <dbReference type="EMBL" id="PLS27133.1"/>
    </source>
</evidence>
<dbReference type="SUPFAM" id="SSF53850">
    <property type="entry name" value="Periplasmic binding protein-like II"/>
    <property type="match status" value="1"/>
</dbReference>
<dbReference type="GO" id="GO:0000976">
    <property type="term" value="F:transcription cis-regulatory region binding"/>
    <property type="evidence" value="ECO:0007669"/>
    <property type="project" value="TreeGrafter"/>
</dbReference>
<evidence type="ECO:0000259" key="4">
    <source>
        <dbReference type="PROSITE" id="PS50932"/>
    </source>
</evidence>
<dbReference type="InterPro" id="IPR010982">
    <property type="entry name" value="Lambda_DNA-bd_dom_sf"/>
</dbReference>
<dbReference type="EMBL" id="NMWT01000027">
    <property type="protein sequence ID" value="PLS27133.1"/>
    <property type="molecule type" value="Genomic_DNA"/>
</dbReference>
<dbReference type="OrthoDB" id="3258243at2"/>
<dbReference type="SUPFAM" id="SSF53822">
    <property type="entry name" value="Periplasmic binding protein-like I"/>
    <property type="match status" value="1"/>
</dbReference>
<dbReference type="InterPro" id="IPR006059">
    <property type="entry name" value="SBP"/>
</dbReference>
<accession>A0A2N5IYV2</accession>
<dbReference type="RefSeq" id="WP_101622810.1">
    <property type="nucleotide sequence ID" value="NZ_NMWT01000027.1"/>
</dbReference>
<dbReference type="Gene3D" id="1.10.260.40">
    <property type="entry name" value="lambda repressor-like DNA-binding domains"/>
    <property type="match status" value="1"/>
</dbReference>
<organism evidence="5 6">
    <name type="scientific">Bifidobacterium parmae</name>
    <dbReference type="NCBI Taxonomy" id="361854"/>
    <lineage>
        <taxon>Bacteria</taxon>
        <taxon>Bacillati</taxon>
        <taxon>Actinomycetota</taxon>
        <taxon>Actinomycetes</taxon>
        <taxon>Bifidobacteriales</taxon>
        <taxon>Bifidobacteriaceae</taxon>
        <taxon>Bifidobacterium</taxon>
    </lineage>
</organism>
<evidence type="ECO:0000313" key="6">
    <source>
        <dbReference type="Proteomes" id="UP000235034"/>
    </source>
</evidence>
<dbReference type="SMART" id="SM00354">
    <property type="entry name" value="HTH_LACI"/>
    <property type="match status" value="1"/>
</dbReference>
<dbReference type="Pfam" id="PF01547">
    <property type="entry name" value="SBP_bac_1"/>
    <property type="match status" value="1"/>
</dbReference>
<evidence type="ECO:0000256" key="1">
    <source>
        <dbReference type="ARBA" id="ARBA00023015"/>
    </source>
</evidence>
<keyword evidence="1" id="KW-0805">Transcription regulation</keyword>
<dbReference type="CDD" id="cd06267">
    <property type="entry name" value="PBP1_LacI_sugar_binding-like"/>
    <property type="match status" value="1"/>
</dbReference>
<dbReference type="GO" id="GO:0003700">
    <property type="term" value="F:DNA-binding transcription factor activity"/>
    <property type="evidence" value="ECO:0007669"/>
    <property type="project" value="TreeGrafter"/>
</dbReference>
<dbReference type="PROSITE" id="PS50932">
    <property type="entry name" value="HTH_LACI_2"/>
    <property type="match status" value="1"/>
</dbReference>
<dbReference type="SUPFAM" id="SSF47413">
    <property type="entry name" value="lambda repressor-like DNA-binding domains"/>
    <property type="match status" value="1"/>
</dbReference>
<dbReference type="Pfam" id="PF00356">
    <property type="entry name" value="LacI"/>
    <property type="match status" value="1"/>
</dbReference>
<dbReference type="Gene3D" id="3.40.50.2300">
    <property type="match status" value="2"/>
</dbReference>
<keyword evidence="6" id="KW-1185">Reference proteome</keyword>
<dbReference type="PANTHER" id="PTHR30146">
    <property type="entry name" value="LACI-RELATED TRANSCRIPTIONAL REPRESSOR"/>
    <property type="match status" value="1"/>
</dbReference>
<feature type="domain" description="HTH lacI-type" evidence="4">
    <location>
        <begin position="8"/>
        <end position="62"/>
    </location>
</feature>
<dbReference type="Gene3D" id="3.40.190.10">
    <property type="entry name" value="Periplasmic binding protein-like II"/>
    <property type="match status" value="1"/>
</dbReference>
<sequence length="752" mass="84022">MERAHHKATIYDIAREAGVNPSTVSRALNQPGRVAAKTEFRIRHIAERLGYLAVDSGRDVGTMPATGMVAAIVPTLTNPLYAATINAMQRRLQAKGYGLITLGTDEQPVVERKAMSYVMRNVDGVALISPRLSEPDIRRILLVKPVVLLNRSILGMTSITIDMARAIDDAVRNLKACGHSSITYLAGPTSSWSNEYRRRYVRAAAFHYDMTYRVVRECEPDVSGGIKAVNQYLIRPTDAVLAFNDALAAGFITAARRNGLRIPEDVSVIGVDNTEMSAIITPSLSTIDMKIPDMAEHAADALIRMIRNPSGTRPESITLTADYRLRDSVNEHKRSTMKLGPYAEIRQSSDTIVLTMLSNAFNETMPRLNEFMRTHRHIVIDPIEGRTQENTLSLYWERVINHRSVPDIINVERTALPQLAASGALQDLSMERVASELEPLVDKAAWRSVHYAGRLYGIPGDQSQTVMFYRPDLLKHYGLEKPRTWDELYEEGVALHARNPKRYMGMIDTNDVQHYLSFFRSARIKPWTVEGDSTISFHMTDDTTLSIARFLQQCIDDGVLKAEPLWDSRYMPSPESGTYLTITYANWLGKILSGSYPADKGLWKVSLPPAYTDPVMIATSEIGGSALAVSSGLSPIRLKAALTFIRWFQLDPASVDLRAPGGVSAAAGYVENPMRRGTVDPYFGQPIYDIYAKSAERVNRDWDNLPFYSQLDAEFARLIVPALKPGGRSQDLFDEWERRLKIYAISQGFAVR</sequence>
<dbReference type="Pfam" id="PF13377">
    <property type="entry name" value="Peripla_BP_3"/>
    <property type="match status" value="1"/>
</dbReference>
<keyword evidence="3" id="KW-0804">Transcription</keyword>
<dbReference type="Proteomes" id="UP000235034">
    <property type="component" value="Unassembled WGS sequence"/>
</dbReference>